<reference evidence="1" key="1">
    <citation type="submission" date="2018-05" db="EMBL/GenBank/DDBJ databases">
        <authorList>
            <person name="Lanie J.A."/>
            <person name="Ng W.-L."/>
            <person name="Kazmierczak K.M."/>
            <person name="Andrzejewski T.M."/>
            <person name="Davidsen T.M."/>
            <person name="Wayne K.J."/>
            <person name="Tettelin H."/>
            <person name="Glass J.I."/>
            <person name="Rusch D."/>
            <person name="Podicherti R."/>
            <person name="Tsui H.-C.T."/>
            <person name="Winkler M.E."/>
        </authorList>
    </citation>
    <scope>NUCLEOTIDE SEQUENCE</scope>
</reference>
<gene>
    <name evidence="1" type="ORF">METZ01_LOCUS208669</name>
</gene>
<proteinExistence type="predicted"/>
<name>A0A382EZE9_9ZZZZ</name>
<organism evidence="1">
    <name type="scientific">marine metagenome</name>
    <dbReference type="NCBI Taxonomy" id="408172"/>
    <lineage>
        <taxon>unclassified sequences</taxon>
        <taxon>metagenomes</taxon>
        <taxon>ecological metagenomes</taxon>
    </lineage>
</organism>
<protein>
    <submittedName>
        <fullName evidence="1">Uncharacterized protein</fullName>
    </submittedName>
</protein>
<dbReference type="EMBL" id="UINC01047045">
    <property type="protein sequence ID" value="SVB55815.1"/>
    <property type="molecule type" value="Genomic_DNA"/>
</dbReference>
<evidence type="ECO:0000313" key="1">
    <source>
        <dbReference type="EMBL" id="SVB55815.1"/>
    </source>
</evidence>
<sequence length="34" mass="4071">MNSKKDKLSKLELALKKNLKKRKAFQKKIKKNNK</sequence>
<dbReference type="AlphaFoldDB" id="A0A382EZE9"/>
<accession>A0A382EZE9</accession>